<sequence>MRFIKNNAIKRAKDQRAKIDHLFSRFIQKSQTQIYERPFTKRAFAIKLSGKP</sequence>
<gene>
    <name evidence="1" type="ORF">PAMC26577_18650</name>
</gene>
<dbReference type="EMBL" id="NBTZ01000077">
    <property type="protein sequence ID" value="OTP73697.1"/>
    <property type="molecule type" value="Genomic_DNA"/>
</dbReference>
<accession>A0A242MQU5</accession>
<organism evidence="1 2">
    <name type="scientific">Caballeronia sordidicola</name>
    <name type="common">Burkholderia sordidicola</name>
    <dbReference type="NCBI Taxonomy" id="196367"/>
    <lineage>
        <taxon>Bacteria</taxon>
        <taxon>Pseudomonadati</taxon>
        <taxon>Pseudomonadota</taxon>
        <taxon>Betaproteobacteria</taxon>
        <taxon>Burkholderiales</taxon>
        <taxon>Burkholderiaceae</taxon>
        <taxon>Caballeronia</taxon>
    </lineage>
</organism>
<proteinExistence type="predicted"/>
<name>A0A242MQU5_CABSO</name>
<dbReference type="Proteomes" id="UP000195221">
    <property type="component" value="Unassembled WGS sequence"/>
</dbReference>
<evidence type="ECO:0000313" key="2">
    <source>
        <dbReference type="Proteomes" id="UP000195221"/>
    </source>
</evidence>
<evidence type="ECO:0000313" key="1">
    <source>
        <dbReference type="EMBL" id="OTP73697.1"/>
    </source>
</evidence>
<protein>
    <submittedName>
        <fullName evidence="1">Uncharacterized protein</fullName>
    </submittedName>
</protein>
<comment type="caution">
    <text evidence="1">The sequence shown here is derived from an EMBL/GenBank/DDBJ whole genome shotgun (WGS) entry which is preliminary data.</text>
</comment>
<reference evidence="1 2" key="1">
    <citation type="submission" date="2017-03" db="EMBL/GenBank/DDBJ databases">
        <title>Genome analysis of strain PAMC 26577.</title>
        <authorList>
            <person name="Oh H.-M."/>
            <person name="Yang J.-A."/>
        </authorList>
    </citation>
    <scope>NUCLEOTIDE SEQUENCE [LARGE SCALE GENOMIC DNA]</scope>
    <source>
        <strain evidence="1 2">PAMC 26577</strain>
    </source>
</reference>
<dbReference type="AlphaFoldDB" id="A0A242MQU5"/>